<gene>
    <name evidence="2" type="ORF">N7476_007649</name>
</gene>
<dbReference type="EMBL" id="JAPZBO010000007">
    <property type="protein sequence ID" value="KAJ5311789.1"/>
    <property type="molecule type" value="Genomic_DNA"/>
</dbReference>
<protein>
    <submittedName>
        <fullName evidence="2">Uncharacterized protein</fullName>
    </submittedName>
</protein>
<evidence type="ECO:0000313" key="2">
    <source>
        <dbReference type="EMBL" id="KAJ5311789.1"/>
    </source>
</evidence>
<dbReference type="AlphaFoldDB" id="A0A9W9PWI9"/>
<accession>A0A9W9PWI9</accession>
<evidence type="ECO:0000256" key="1">
    <source>
        <dbReference type="SAM" id="Phobius"/>
    </source>
</evidence>
<reference evidence="2" key="2">
    <citation type="journal article" date="2023" name="IMA Fungus">
        <title>Comparative genomic study of the Penicillium genus elucidates a diverse pangenome and 15 lateral gene transfer events.</title>
        <authorList>
            <person name="Petersen C."/>
            <person name="Sorensen T."/>
            <person name="Nielsen M.R."/>
            <person name="Sondergaard T.E."/>
            <person name="Sorensen J.L."/>
            <person name="Fitzpatrick D.A."/>
            <person name="Frisvad J.C."/>
            <person name="Nielsen K.L."/>
        </authorList>
    </citation>
    <scope>NUCLEOTIDE SEQUENCE</scope>
    <source>
        <strain evidence="2">IBT 21472</strain>
    </source>
</reference>
<reference evidence="2" key="1">
    <citation type="submission" date="2022-12" db="EMBL/GenBank/DDBJ databases">
        <authorList>
            <person name="Petersen C."/>
        </authorList>
    </citation>
    <scope>NUCLEOTIDE SEQUENCE</scope>
    <source>
        <strain evidence="2">IBT 21472</strain>
    </source>
</reference>
<keyword evidence="1" id="KW-0472">Membrane</keyword>
<keyword evidence="1" id="KW-0812">Transmembrane</keyword>
<keyword evidence="1" id="KW-1133">Transmembrane helix</keyword>
<evidence type="ECO:0000313" key="3">
    <source>
        <dbReference type="Proteomes" id="UP001147746"/>
    </source>
</evidence>
<sequence length="127" mass="13568">MEQSRLTATGRCSFAFTLGFADIFLSCLIAIEVQYRLYIDEGVTVVHPAGNRTIELNAADESLLGCMLLTARNMSIAAGKAASSDREAVDSIQASRATFPWLISQGTLGLSQLVPRSLGRPFSLGAV</sequence>
<dbReference type="Proteomes" id="UP001147746">
    <property type="component" value="Unassembled WGS sequence"/>
</dbReference>
<keyword evidence="3" id="KW-1185">Reference proteome</keyword>
<name>A0A9W9PWI9_9EURO</name>
<proteinExistence type="predicted"/>
<comment type="caution">
    <text evidence="2">The sequence shown here is derived from an EMBL/GenBank/DDBJ whole genome shotgun (WGS) entry which is preliminary data.</text>
</comment>
<organism evidence="2 3">
    <name type="scientific">Penicillium atrosanguineum</name>
    <dbReference type="NCBI Taxonomy" id="1132637"/>
    <lineage>
        <taxon>Eukaryota</taxon>
        <taxon>Fungi</taxon>
        <taxon>Dikarya</taxon>
        <taxon>Ascomycota</taxon>
        <taxon>Pezizomycotina</taxon>
        <taxon>Eurotiomycetes</taxon>
        <taxon>Eurotiomycetidae</taxon>
        <taxon>Eurotiales</taxon>
        <taxon>Aspergillaceae</taxon>
        <taxon>Penicillium</taxon>
    </lineage>
</organism>
<feature type="transmembrane region" description="Helical" evidence="1">
    <location>
        <begin position="12"/>
        <end position="31"/>
    </location>
</feature>